<reference evidence="3" key="1">
    <citation type="journal article" date="2019" name="Int. J. Syst. Evol. Microbiol.">
        <title>The Global Catalogue of Microorganisms (GCM) 10K type strain sequencing project: providing services to taxonomists for standard genome sequencing and annotation.</title>
        <authorList>
            <consortium name="The Broad Institute Genomics Platform"/>
            <consortium name="The Broad Institute Genome Sequencing Center for Infectious Disease"/>
            <person name="Wu L."/>
            <person name="Ma J."/>
        </authorList>
    </citation>
    <scope>NUCLEOTIDE SEQUENCE [LARGE SCALE GENOMIC DNA]</scope>
    <source>
        <strain evidence="3">JCM 17906</strain>
    </source>
</reference>
<organism evidence="2 3">
    <name type="scientific">Pseudonocardia xishanensis</name>
    <dbReference type="NCBI Taxonomy" id="630995"/>
    <lineage>
        <taxon>Bacteria</taxon>
        <taxon>Bacillati</taxon>
        <taxon>Actinomycetota</taxon>
        <taxon>Actinomycetes</taxon>
        <taxon>Pseudonocardiales</taxon>
        <taxon>Pseudonocardiaceae</taxon>
        <taxon>Pseudonocardia</taxon>
    </lineage>
</organism>
<feature type="transmembrane region" description="Helical" evidence="1">
    <location>
        <begin position="95"/>
        <end position="115"/>
    </location>
</feature>
<evidence type="ECO:0000313" key="2">
    <source>
        <dbReference type="EMBL" id="GAA4548657.1"/>
    </source>
</evidence>
<evidence type="ECO:0000313" key="3">
    <source>
        <dbReference type="Proteomes" id="UP001501598"/>
    </source>
</evidence>
<proteinExistence type="predicted"/>
<feature type="transmembrane region" description="Helical" evidence="1">
    <location>
        <begin position="60"/>
        <end position="83"/>
    </location>
</feature>
<keyword evidence="3" id="KW-1185">Reference proteome</keyword>
<evidence type="ECO:0000256" key="1">
    <source>
        <dbReference type="SAM" id="Phobius"/>
    </source>
</evidence>
<gene>
    <name evidence="2" type="ORF">GCM10023175_35460</name>
</gene>
<dbReference type="SUPFAM" id="SSF103473">
    <property type="entry name" value="MFS general substrate transporter"/>
    <property type="match status" value="1"/>
</dbReference>
<keyword evidence="1" id="KW-0812">Transmembrane</keyword>
<evidence type="ECO:0008006" key="4">
    <source>
        <dbReference type="Google" id="ProtNLM"/>
    </source>
</evidence>
<protein>
    <recommendedName>
        <fullName evidence="4">MFS transporter</fullName>
    </recommendedName>
</protein>
<feature type="transmembrane region" description="Helical" evidence="1">
    <location>
        <begin position="31"/>
        <end position="48"/>
    </location>
</feature>
<dbReference type="EMBL" id="BAABGT010000040">
    <property type="protein sequence ID" value="GAA4548657.1"/>
    <property type="molecule type" value="Genomic_DNA"/>
</dbReference>
<comment type="caution">
    <text evidence="2">The sequence shown here is derived from an EMBL/GenBank/DDBJ whole genome shotgun (WGS) entry which is preliminary data.</text>
</comment>
<keyword evidence="1" id="KW-0472">Membrane</keyword>
<keyword evidence="1" id="KW-1133">Transmembrane helix</keyword>
<sequence length="131" mass="12882">MIAAAGLVVGGGLLVFLPAVSQPYLAVALVSVGYGPGALCLPLLYAAVSMIAPDGMQSTVLGILVALQALSGLIAPALTGLLVENADTPAAGFASAFQICEFAALVGGLVVAAVVRPERDRDAVHAAALTG</sequence>
<name>A0ABP8RUP0_9PSEU</name>
<accession>A0ABP8RUP0</accession>
<dbReference type="InterPro" id="IPR036259">
    <property type="entry name" value="MFS_trans_sf"/>
</dbReference>
<dbReference type="RefSeq" id="WP_345419310.1">
    <property type="nucleotide sequence ID" value="NZ_BAABGT010000040.1"/>
</dbReference>
<dbReference type="Proteomes" id="UP001501598">
    <property type="component" value="Unassembled WGS sequence"/>
</dbReference>
<dbReference type="Gene3D" id="1.20.1250.20">
    <property type="entry name" value="MFS general substrate transporter like domains"/>
    <property type="match status" value="1"/>
</dbReference>